<dbReference type="EC" id="1.2.1.9" evidence="3"/>
<evidence type="ECO:0000256" key="2">
    <source>
        <dbReference type="ARBA" id="ARBA00023002"/>
    </source>
</evidence>
<dbReference type="PANTHER" id="PTHR42991:SF1">
    <property type="entry name" value="ALDEHYDE DEHYDROGENASE"/>
    <property type="match status" value="1"/>
</dbReference>
<accession>A0AA35RER5</accession>
<dbReference type="InterPro" id="IPR016163">
    <property type="entry name" value="Ald_DH_C"/>
</dbReference>
<comment type="catalytic activity">
    <reaction evidence="8">
        <text>D-glyceraldehyde 3-phosphate + NADP(+) + H2O = (2R)-3-phosphoglycerate + NADPH + 2 H(+)</text>
        <dbReference type="Rhea" id="RHEA:14669"/>
        <dbReference type="ChEBI" id="CHEBI:15377"/>
        <dbReference type="ChEBI" id="CHEBI:15378"/>
        <dbReference type="ChEBI" id="CHEBI:57783"/>
        <dbReference type="ChEBI" id="CHEBI:58272"/>
        <dbReference type="ChEBI" id="CHEBI:58349"/>
        <dbReference type="ChEBI" id="CHEBI:59776"/>
        <dbReference type="EC" id="1.2.1.9"/>
    </reaction>
</comment>
<dbReference type="AlphaFoldDB" id="A0AA35RER5"/>
<evidence type="ECO:0000256" key="6">
    <source>
        <dbReference type="ARBA" id="ARBA00042646"/>
    </source>
</evidence>
<dbReference type="GO" id="GO:0008911">
    <property type="term" value="F:lactaldehyde dehydrogenase (NAD+) activity"/>
    <property type="evidence" value="ECO:0007669"/>
    <property type="project" value="TreeGrafter"/>
</dbReference>
<evidence type="ECO:0000256" key="1">
    <source>
        <dbReference type="ARBA" id="ARBA00009986"/>
    </source>
</evidence>
<comment type="similarity">
    <text evidence="1">Belongs to the aldehyde dehydrogenase family.</text>
</comment>
<protein>
    <recommendedName>
        <fullName evidence="4">NADP-dependent glyceraldehyde-3-phosphate dehydrogenase</fullName>
        <ecNumber evidence="3">1.2.1.9</ecNumber>
    </recommendedName>
    <alternativeName>
        <fullName evidence="5">Glyceraldehyde-3-phosphate dehydrogenase [NADP(+)]</fullName>
    </alternativeName>
    <alternativeName>
        <fullName evidence="6">Non-phosphorylating glyceraldehyde 3-phosphate dehydrogenase</fullName>
    </alternativeName>
    <alternativeName>
        <fullName evidence="7">Triosephosphate dehydrogenase</fullName>
    </alternativeName>
</protein>
<name>A0AA35RER5_GEOBA</name>
<dbReference type="InterPro" id="IPR016161">
    <property type="entry name" value="Ald_DH/histidinol_DH"/>
</dbReference>
<organism evidence="10 11">
    <name type="scientific">Geodia barretti</name>
    <name type="common">Barrett's horny sponge</name>
    <dbReference type="NCBI Taxonomy" id="519541"/>
    <lineage>
        <taxon>Eukaryota</taxon>
        <taxon>Metazoa</taxon>
        <taxon>Porifera</taxon>
        <taxon>Demospongiae</taxon>
        <taxon>Heteroscleromorpha</taxon>
        <taxon>Tetractinellida</taxon>
        <taxon>Astrophorina</taxon>
        <taxon>Geodiidae</taxon>
        <taxon>Geodia</taxon>
    </lineage>
</organism>
<evidence type="ECO:0000256" key="5">
    <source>
        <dbReference type="ARBA" id="ARBA00042470"/>
    </source>
</evidence>
<evidence type="ECO:0000259" key="9">
    <source>
        <dbReference type="Pfam" id="PF00171"/>
    </source>
</evidence>
<comment type="caution">
    <text evidence="10">The sequence shown here is derived from an EMBL/GenBank/DDBJ whole genome shotgun (WGS) entry which is preliminary data.</text>
</comment>
<dbReference type="SUPFAM" id="SSF52540">
    <property type="entry name" value="P-loop containing nucleoside triphosphate hydrolases"/>
    <property type="match status" value="1"/>
</dbReference>
<dbReference type="Gene3D" id="3.40.309.10">
    <property type="entry name" value="Aldehyde Dehydrogenase, Chain A, domain 2"/>
    <property type="match status" value="1"/>
</dbReference>
<dbReference type="GO" id="GO:0008886">
    <property type="term" value="F:glyceraldehyde-3-phosphate dehydrogenase (NADP+) (non-phosphorylating) activity"/>
    <property type="evidence" value="ECO:0007669"/>
    <property type="project" value="UniProtKB-EC"/>
</dbReference>
<dbReference type="Pfam" id="PF00171">
    <property type="entry name" value="Aldedh"/>
    <property type="match status" value="1"/>
</dbReference>
<dbReference type="InterPro" id="IPR027417">
    <property type="entry name" value="P-loop_NTPase"/>
</dbReference>
<dbReference type="Proteomes" id="UP001174909">
    <property type="component" value="Unassembled WGS sequence"/>
</dbReference>
<keyword evidence="11" id="KW-1185">Reference proteome</keyword>
<feature type="domain" description="Aldehyde dehydrogenase" evidence="9">
    <location>
        <begin position="157"/>
        <end position="213"/>
    </location>
</feature>
<dbReference type="PANTHER" id="PTHR42991">
    <property type="entry name" value="ALDEHYDE DEHYDROGENASE"/>
    <property type="match status" value="1"/>
</dbReference>
<dbReference type="EMBL" id="CASHTH010000977">
    <property type="protein sequence ID" value="CAI8009622.1"/>
    <property type="molecule type" value="Genomic_DNA"/>
</dbReference>
<dbReference type="InterPro" id="IPR051020">
    <property type="entry name" value="ALDH-related_metabolic_enz"/>
</dbReference>
<gene>
    <name evidence="10" type="ORF">GBAR_LOCUS6428</name>
</gene>
<keyword evidence="2" id="KW-0560">Oxidoreductase</keyword>
<reference evidence="10" key="1">
    <citation type="submission" date="2023-03" db="EMBL/GenBank/DDBJ databases">
        <authorList>
            <person name="Steffen K."/>
            <person name="Cardenas P."/>
        </authorList>
    </citation>
    <scope>NUCLEOTIDE SEQUENCE</scope>
</reference>
<dbReference type="InterPro" id="IPR015590">
    <property type="entry name" value="Aldehyde_DH_dom"/>
</dbReference>
<evidence type="ECO:0000313" key="11">
    <source>
        <dbReference type="Proteomes" id="UP001174909"/>
    </source>
</evidence>
<proteinExistence type="inferred from homology"/>
<evidence type="ECO:0000256" key="7">
    <source>
        <dbReference type="ARBA" id="ARBA00043052"/>
    </source>
</evidence>
<evidence type="ECO:0000256" key="8">
    <source>
        <dbReference type="ARBA" id="ARBA00049186"/>
    </source>
</evidence>
<evidence type="ECO:0000313" key="10">
    <source>
        <dbReference type="EMBL" id="CAI8009622.1"/>
    </source>
</evidence>
<sequence length="220" mass="25390">MASPQLLSISPFNIQDEFNLSNFTVEQVRELLTQYTEETGQFFAPEVIEIFHKQTGGQPFLINRFAQILTEELEIPKAETITMAHFSEAYVQLLDEDNTNISHLLTNIRRDPRFESFLMRIASYDKGIHFSRDNEIIAELATYGVITKDTHRMCKINIDWAMWFVREVESGNLMVNWATQWRADLMPYGGVRKSGMGKEGPKSGIEEMTELKMAIFHLDS</sequence>
<evidence type="ECO:0000256" key="4">
    <source>
        <dbReference type="ARBA" id="ARBA00040853"/>
    </source>
</evidence>
<dbReference type="SUPFAM" id="SSF53720">
    <property type="entry name" value="ALDH-like"/>
    <property type="match status" value="1"/>
</dbReference>
<evidence type="ECO:0000256" key="3">
    <source>
        <dbReference type="ARBA" id="ARBA00038980"/>
    </source>
</evidence>